<dbReference type="Pfam" id="PF12056">
    <property type="entry name" value="DUF3537"/>
    <property type="match status" value="1"/>
</dbReference>
<keyword evidence="1" id="KW-0812">Transmembrane</keyword>
<dbReference type="PANTHER" id="PTHR31963:SF2">
    <property type="entry name" value="ZINC FINGER CONSTANS-LIKE PROTEIN (DUF3537)"/>
    <property type="match status" value="1"/>
</dbReference>
<accession>A0AAV9CYP0</accession>
<evidence type="ECO:0000256" key="1">
    <source>
        <dbReference type="SAM" id="Phobius"/>
    </source>
</evidence>
<proteinExistence type="predicted"/>
<organism evidence="2 3">
    <name type="scientific">Acorus calamus</name>
    <name type="common">Sweet flag</name>
    <dbReference type="NCBI Taxonomy" id="4465"/>
    <lineage>
        <taxon>Eukaryota</taxon>
        <taxon>Viridiplantae</taxon>
        <taxon>Streptophyta</taxon>
        <taxon>Embryophyta</taxon>
        <taxon>Tracheophyta</taxon>
        <taxon>Spermatophyta</taxon>
        <taxon>Magnoliopsida</taxon>
        <taxon>Liliopsida</taxon>
        <taxon>Acoraceae</taxon>
        <taxon>Acorus</taxon>
    </lineage>
</organism>
<dbReference type="Proteomes" id="UP001180020">
    <property type="component" value="Unassembled WGS sequence"/>
</dbReference>
<keyword evidence="1" id="KW-0472">Membrane</keyword>
<gene>
    <name evidence="2" type="ORF">QJS10_CPA16g00436</name>
</gene>
<dbReference type="InterPro" id="IPR021924">
    <property type="entry name" value="DUF3537"/>
</dbReference>
<reference evidence="2" key="1">
    <citation type="journal article" date="2023" name="Nat. Commun.">
        <title>Diploid and tetraploid genomes of Acorus and the evolution of monocots.</title>
        <authorList>
            <person name="Ma L."/>
            <person name="Liu K.W."/>
            <person name="Li Z."/>
            <person name="Hsiao Y.Y."/>
            <person name="Qi Y."/>
            <person name="Fu T."/>
            <person name="Tang G.D."/>
            <person name="Zhang D."/>
            <person name="Sun W.H."/>
            <person name="Liu D.K."/>
            <person name="Li Y."/>
            <person name="Chen G.Z."/>
            <person name="Liu X.D."/>
            <person name="Liao X.Y."/>
            <person name="Jiang Y.T."/>
            <person name="Yu X."/>
            <person name="Hao Y."/>
            <person name="Huang J."/>
            <person name="Zhao X.W."/>
            <person name="Ke S."/>
            <person name="Chen Y.Y."/>
            <person name="Wu W.L."/>
            <person name="Hsu J.L."/>
            <person name="Lin Y.F."/>
            <person name="Huang M.D."/>
            <person name="Li C.Y."/>
            <person name="Huang L."/>
            <person name="Wang Z.W."/>
            <person name="Zhao X."/>
            <person name="Zhong W.Y."/>
            <person name="Peng D.H."/>
            <person name="Ahmad S."/>
            <person name="Lan S."/>
            <person name="Zhang J.S."/>
            <person name="Tsai W.C."/>
            <person name="Van de Peer Y."/>
            <person name="Liu Z.J."/>
        </authorList>
    </citation>
    <scope>NUCLEOTIDE SEQUENCE</scope>
    <source>
        <strain evidence="2">CP</strain>
    </source>
</reference>
<reference evidence="2" key="2">
    <citation type="submission" date="2023-06" db="EMBL/GenBank/DDBJ databases">
        <authorList>
            <person name="Ma L."/>
            <person name="Liu K.-W."/>
            <person name="Li Z."/>
            <person name="Hsiao Y.-Y."/>
            <person name="Qi Y."/>
            <person name="Fu T."/>
            <person name="Tang G."/>
            <person name="Zhang D."/>
            <person name="Sun W.-H."/>
            <person name="Liu D.-K."/>
            <person name="Li Y."/>
            <person name="Chen G.-Z."/>
            <person name="Liu X.-D."/>
            <person name="Liao X.-Y."/>
            <person name="Jiang Y.-T."/>
            <person name="Yu X."/>
            <person name="Hao Y."/>
            <person name="Huang J."/>
            <person name="Zhao X.-W."/>
            <person name="Ke S."/>
            <person name="Chen Y.-Y."/>
            <person name="Wu W.-L."/>
            <person name="Hsu J.-L."/>
            <person name="Lin Y.-F."/>
            <person name="Huang M.-D."/>
            <person name="Li C.-Y."/>
            <person name="Huang L."/>
            <person name="Wang Z.-W."/>
            <person name="Zhao X."/>
            <person name="Zhong W.-Y."/>
            <person name="Peng D.-H."/>
            <person name="Ahmad S."/>
            <person name="Lan S."/>
            <person name="Zhang J.-S."/>
            <person name="Tsai W.-C."/>
            <person name="Van De Peer Y."/>
            <person name="Liu Z.-J."/>
        </authorList>
    </citation>
    <scope>NUCLEOTIDE SEQUENCE</scope>
    <source>
        <strain evidence="2">CP</strain>
        <tissue evidence="2">Leaves</tissue>
    </source>
</reference>
<evidence type="ECO:0000313" key="2">
    <source>
        <dbReference type="EMBL" id="KAK1294005.1"/>
    </source>
</evidence>
<keyword evidence="3" id="KW-1185">Reference proteome</keyword>
<dbReference type="EMBL" id="JAUJYO010000016">
    <property type="protein sequence ID" value="KAK1294005.1"/>
    <property type="molecule type" value="Genomic_DNA"/>
</dbReference>
<feature type="transmembrane region" description="Helical" evidence="1">
    <location>
        <begin position="28"/>
        <end position="50"/>
    </location>
</feature>
<dbReference type="PANTHER" id="PTHR31963">
    <property type="entry name" value="RAS GUANINE NUCLEOTIDE EXCHANGE FACTOR K"/>
    <property type="match status" value="1"/>
</dbReference>
<keyword evidence="1" id="KW-1133">Transmembrane helix</keyword>
<sequence>MVTVSEFVTIIEISEHRNVNIFLRDDDFMVASLVQIIGLTMCLHALAVVYRASDYVGAVASEWHIDFTLREATRVEGNSGNGAKKDEREAIDE</sequence>
<comment type="caution">
    <text evidence="2">The sequence shown here is derived from an EMBL/GenBank/DDBJ whole genome shotgun (WGS) entry which is preliminary data.</text>
</comment>
<name>A0AAV9CYP0_ACOCL</name>
<dbReference type="AlphaFoldDB" id="A0AAV9CYP0"/>
<protein>
    <submittedName>
        <fullName evidence="2">Uncharacterized protein</fullName>
    </submittedName>
</protein>
<evidence type="ECO:0000313" key="3">
    <source>
        <dbReference type="Proteomes" id="UP001180020"/>
    </source>
</evidence>